<dbReference type="PANTHER" id="PTHR21301">
    <property type="entry name" value="REVERSE TRANSCRIPTASE"/>
    <property type="match status" value="1"/>
</dbReference>
<evidence type="ECO:0000259" key="2">
    <source>
        <dbReference type="Pfam" id="PF04577"/>
    </source>
</evidence>
<dbReference type="GO" id="GO:0016757">
    <property type="term" value="F:glycosyltransferase activity"/>
    <property type="evidence" value="ECO:0007669"/>
    <property type="project" value="InterPro"/>
</dbReference>
<evidence type="ECO:0000256" key="1">
    <source>
        <dbReference type="SAM" id="MobiDB-lite"/>
    </source>
</evidence>
<evidence type="ECO:0000313" key="4">
    <source>
        <dbReference type="Proteomes" id="UP000266841"/>
    </source>
</evidence>
<dbReference type="PANTHER" id="PTHR21301:SF10">
    <property type="entry name" value="REVERSE TRANSCRIPTASE DOMAIN-CONTAINING PROTEIN"/>
    <property type="match status" value="1"/>
</dbReference>
<keyword evidence="4" id="KW-1185">Reference proteome</keyword>
<dbReference type="Proteomes" id="UP000266841">
    <property type="component" value="Unassembled WGS sequence"/>
</dbReference>
<proteinExistence type="predicted"/>
<accession>K0SEV8</accession>
<gene>
    <name evidence="3" type="ORF">THAOC_15423</name>
</gene>
<dbReference type="InterPro" id="IPR049625">
    <property type="entry name" value="Glyco_transf_61_cat"/>
</dbReference>
<protein>
    <recommendedName>
        <fullName evidence="2">Glycosyltransferase 61 catalytic domain-containing protein</fullName>
    </recommendedName>
</protein>
<name>K0SEV8_THAOC</name>
<evidence type="ECO:0000313" key="3">
    <source>
        <dbReference type="EMBL" id="EJK63895.1"/>
    </source>
</evidence>
<organism evidence="3 4">
    <name type="scientific">Thalassiosira oceanica</name>
    <name type="common">Marine diatom</name>
    <dbReference type="NCBI Taxonomy" id="159749"/>
    <lineage>
        <taxon>Eukaryota</taxon>
        <taxon>Sar</taxon>
        <taxon>Stramenopiles</taxon>
        <taxon>Ochrophyta</taxon>
        <taxon>Bacillariophyta</taxon>
        <taxon>Coscinodiscophyceae</taxon>
        <taxon>Thalassiosirophycidae</taxon>
        <taxon>Thalassiosirales</taxon>
        <taxon>Thalassiosiraceae</taxon>
        <taxon>Thalassiosira</taxon>
    </lineage>
</organism>
<reference evidence="3 4" key="1">
    <citation type="journal article" date="2012" name="Genome Biol.">
        <title>Genome and low-iron response of an oceanic diatom adapted to chronic iron limitation.</title>
        <authorList>
            <person name="Lommer M."/>
            <person name="Specht M."/>
            <person name="Roy A.S."/>
            <person name="Kraemer L."/>
            <person name="Andreson R."/>
            <person name="Gutowska M.A."/>
            <person name="Wolf J."/>
            <person name="Bergner S.V."/>
            <person name="Schilhabel M.B."/>
            <person name="Klostermeier U.C."/>
            <person name="Beiko R.G."/>
            <person name="Rosenstiel P."/>
            <person name="Hippler M."/>
            <person name="Laroche J."/>
        </authorList>
    </citation>
    <scope>NUCLEOTIDE SEQUENCE [LARGE SCALE GENOMIC DNA]</scope>
    <source>
        <strain evidence="3 4">CCMP1005</strain>
    </source>
</reference>
<dbReference type="OrthoDB" id="407658at2759"/>
<feature type="domain" description="Glycosyltransferase 61 catalytic" evidence="2">
    <location>
        <begin position="257"/>
        <end position="376"/>
    </location>
</feature>
<dbReference type="EMBL" id="AGNL01017906">
    <property type="protein sequence ID" value="EJK63895.1"/>
    <property type="molecule type" value="Genomic_DNA"/>
</dbReference>
<sequence length="631" mass="71729">MHNVARNASDAASPSHGNPTGAVDEQQIMKNVSSIPVPRWCIENSVENIRQTAVHFNVEEKEAGNASVWMYRLDTGMNTLGVHLAFETGSSPSNTRRLLGRNALIRRQQQLGKKSQHLPKVNLSPGGSAPRFDDFLGCDNGESPSGVAIVVVQNFYCPNIWHSLANDHGVWLLMKVSGVRHVSDILPREYGPPFLVGNNSKYPADALWPLYLNHNNSTQMKKANCFKELLWIETPKYRPGPYWTWTKEPTCPLHSQYMETHRLFHHEAHRAVSKSFGIIPTRKDNEIPSIPKATVCYMSRRGRKARVRYFSEKIADGIESSLLDWAAQNDRIEYLQLEFDDNVPFVEQVTQTKDCNALFGPHGAGLGHQIWMERGFVIEFGDEKSCPGGYYSSMATWYAPQENHRYASRRIRLRRGSLIHALGKWVNEMLQPIMLTQKTYFKNTPELINLLRKLGPIPGNASIFNTYDAIKMYPSTETESFLGRLAAYLHRPETQAEFTHYHPDALIEALVGLVMRNNRFKFGDAVLVKQIKGIAMGMSPAPLISNLYMAIHEEEEVLQYLACNWLLFLKRFIDDGIGIWLHHPDLAKDERRWKQGKRLGFRLRPPDQNPSVPLGGITKARTLCYTISHPT</sequence>
<comment type="caution">
    <text evidence="3">The sequence shown here is derived from an EMBL/GenBank/DDBJ whole genome shotgun (WGS) entry which is preliminary data.</text>
</comment>
<dbReference type="AlphaFoldDB" id="K0SEV8"/>
<dbReference type="Pfam" id="PF04577">
    <property type="entry name" value="Glyco_transf_61"/>
    <property type="match status" value="1"/>
</dbReference>
<feature type="region of interest" description="Disordered" evidence="1">
    <location>
        <begin position="1"/>
        <end position="22"/>
    </location>
</feature>